<protein>
    <submittedName>
        <fullName evidence="2">Uncharacterized protein</fullName>
    </submittedName>
</protein>
<dbReference type="RefSeq" id="XP_017037182.1">
    <property type="nucleotide sequence ID" value="XM_017181693.3"/>
</dbReference>
<reference evidence="1" key="1">
    <citation type="submission" date="2025-05" db="UniProtKB">
        <authorList>
            <consortium name="RefSeq"/>
        </authorList>
    </citation>
    <scope>NUCLEOTIDE SEQUENCE [LARGE SCALE GENOMIC DNA]</scope>
    <source>
        <strain evidence="1">14028-0561.14</strain>
    </source>
</reference>
<dbReference type="GeneID" id="108085158"/>
<proteinExistence type="predicted"/>
<evidence type="ECO:0000313" key="1">
    <source>
        <dbReference type="Proteomes" id="UP001652661"/>
    </source>
</evidence>
<keyword evidence="1" id="KW-1185">Reference proteome</keyword>
<evidence type="ECO:0000313" key="2">
    <source>
        <dbReference type="RefSeq" id="XP_017037182.1"/>
    </source>
</evidence>
<reference evidence="2" key="2">
    <citation type="submission" date="2025-08" db="UniProtKB">
        <authorList>
            <consortium name="RefSeq"/>
        </authorList>
    </citation>
    <scope>IDENTIFICATION</scope>
    <source>
        <strain evidence="2">14028-0561.14</strain>
        <tissue evidence="2">Whole fly</tissue>
    </source>
</reference>
<dbReference type="Proteomes" id="UP001652661">
    <property type="component" value="Chromosome 2R"/>
</dbReference>
<dbReference type="AlphaFoldDB" id="A0A6P4J6P7"/>
<organism evidence="1 2">
    <name type="scientific">Drosophila kikkawai</name>
    <name type="common">Fruit fly</name>
    <dbReference type="NCBI Taxonomy" id="30033"/>
    <lineage>
        <taxon>Eukaryota</taxon>
        <taxon>Metazoa</taxon>
        <taxon>Ecdysozoa</taxon>
        <taxon>Arthropoda</taxon>
        <taxon>Hexapoda</taxon>
        <taxon>Insecta</taxon>
        <taxon>Pterygota</taxon>
        <taxon>Neoptera</taxon>
        <taxon>Endopterygota</taxon>
        <taxon>Diptera</taxon>
        <taxon>Brachycera</taxon>
        <taxon>Muscomorpha</taxon>
        <taxon>Ephydroidea</taxon>
        <taxon>Drosophilidae</taxon>
        <taxon>Drosophila</taxon>
        <taxon>Sophophora</taxon>
    </lineage>
</organism>
<gene>
    <name evidence="2" type="primary">LOC108085158</name>
</gene>
<accession>A0A6P4J6P7</accession>
<sequence>MHLMCERLSAVFAGVVAGLWFAKTFPAEAPKKDEKKK</sequence>
<name>A0A6P4J6P7_DROKI</name>